<organism evidence="2 3">
    <name type="scientific">Williamsia phyllosphaerae</name>
    <dbReference type="NCBI Taxonomy" id="885042"/>
    <lineage>
        <taxon>Bacteria</taxon>
        <taxon>Bacillati</taxon>
        <taxon>Actinomycetota</taxon>
        <taxon>Actinomycetes</taxon>
        <taxon>Mycobacteriales</taxon>
        <taxon>Nocardiaceae</taxon>
        <taxon>Williamsia</taxon>
    </lineage>
</organism>
<feature type="region of interest" description="Disordered" evidence="1">
    <location>
        <begin position="1"/>
        <end position="30"/>
    </location>
</feature>
<proteinExistence type="predicted"/>
<sequence length="226" mass="22709">MTTGAEPTTGRLDDGISGVDDVPDVAPVVPDDVDADVVGAVVGAFDADPPDDELPDPDSDTGGVDAAGAVVPVEPEPDVDPEPVDVGVEPSDDGDCGVDAGAGVVVEFELPIPVLLDVPSAPEVSLVVEVEPLPAVPVSVPDAELVDEPLAVSAAVEGDDAGDTVRVVDDESSDELLPPDDAPPPVAVSAFARPDPLIKAAPRPTVKALVLTHVGTSRCCGVRCCP</sequence>
<feature type="region of interest" description="Disordered" evidence="1">
    <location>
        <begin position="44"/>
        <end position="93"/>
    </location>
</feature>
<evidence type="ECO:0000256" key="1">
    <source>
        <dbReference type="SAM" id="MobiDB-lite"/>
    </source>
</evidence>
<evidence type="ECO:0000313" key="3">
    <source>
        <dbReference type="Proteomes" id="UP000632454"/>
    </source>
</evidence>
<gene>
    <name evidence="2" type="ORF">GCM10007298_05020</name>
</gene>
<keyword evidence="3" id="KW-1185">Reference proteome</keyword>
<feature type="compositionally biased region" description="Low complexity" evidence="1">
    <location>
        <begin position="60"/>
        <end position="73"/>
    </location>
</feature>
<dbReference type="RefSeq" id="WP_188486614.1">
    <property type="nucleotide sequence ID" value="NZ_BMCS01000001.1"/>
</dbReference>
<comment type="caution">
    <text evidence="2">The sequence shown here is derived from an EMBL/GenBank/DDBJ whole genome shotgun (WGS) entry which is preliminary data.</text>
</comment>
<accession>A0ABQ1U6U9</accession>
<dbReference type="EMBL" id="BMCS01000001">
    <property type="protein sequence ID" value="GGF12053.1"/>
    <property type="molecule type" value="Genomic_DNA"/>
</dbReference>
<feature type="compositionally biased region" description="Low complexity" evidence="1">
    <location>
        <begin position="18"/>
        <end position="30"/>
    </location>
</feature>
<name>A0ABQ1U6U9_9NOCA</name>
<dbReference type="Proteomes" id="UP000632454">
    <property type="component" value="Unassembled WGS sequence"/>
</dbReference>
<reference evidence="3" key="1">
    <citation type="journal article" date="2019" name="Int. J. Syst. Evol. Microbiol.">
        <title>The Global Catalogue of Microorganisms (GCM) 10K type strain sequencing project: providing services to taxonomists for standard genome sequencing and annotation.</title>
        <authorList>
            <consortium name="The Broad Institute Genomics Platform"/>
            <consortium name="The Broad Institute Genome Sequencing Center for Infectious Disease"/>
            <person name="Wu L."/>
            <person name="Ma J."/>
        </authorList>
    </citation>
    <scope>NUCLEOTIDE SEQUENCE [LARGE SCALE GENOMIC DNA]</scope>
    <source>
        <strain evidence="3">CCM 7855</strain>
    </source>
</reference>
<evidence type="ECO:0000313" key="2">
    <source>
        <dbReference type="EMBL" id="GGF12053.1"/>
    </source>
</evidence>
<protein>
    <submittedName>
        <fullName evidence="2">Uncharacterized protein</fullName>
    </submittedName>
</protein>
<feature type="compositionally biased region" description="Acidic residues" evidence="1">
    <location>
        <begin position="48"/>
        <end position="59"/>
    </location>
</feature>